<dbReference type="Proteomes" id="UP000250241">
    <property type="component" value="Chromosome"/>
</dbReference>
<organism evidence="1 2">
    <name type="scientific">Rothia aeria</name>
    <dbReference type="NCBI Taxonomy" id="172042"/>
    <lineage>
        <taxon>Bacteria</taxon>
        <taxon>Bacillati</taxon>
        <taxon>Actinomycetota</taxon>
        <taxon>Actinomycetes</taxon>
        <taxon>Micrococcales</taxon>
        <taxon>Micrococcaceae</taxon>
        <taxon>Rothia</taxon>
    </lineage>
</organism>
<sequence length="46" mass="5269">MPDALVGGRELVLVCWRFLQSLVYSCPGFICTIHLLETLCWESVNR</sequence>
<protein>
    <submittedName>
        <fullName evidence="1">Uncharacterized protein</fullName>
    </submittedName>
</protein>
<evidence type="ECO:0000313" key="1">
    <source>
        <dbReference type="EMBL" id="BAV88371.1"/>
    </source>
</evidence>
<name>A0A2Z5R1J5_9MICC</name>
<dbReference type="AlphaFoldDB" id="A0A2Z5R1J5"/>
<dbReference type="EMBL" id="AP017895">
    <property type="protein sequence ID" value="BAV88371.1"/>
    <property type="molecule type" value="Genomic_DNA"/>
</dbReference>
<dbReference type="KEGG" id="raj:RA11412_2072"/>
<proteinExistence type="predicted"/>
<evidence type="ECO:0000313" key="2">
    <source>
        <dbReference type="Proteomes" id="UP000250241"/>
    </source>
</evidence>
<gene>
    <name evidence="1" type="ORF">RA11412_2072</name>
</gene>
<keyword evidence="2" id="KW-1185">Reference proteome</keyword>
<reference evidence="1 2" key="1">
    <citation type="submission" date="2016-10" db="EMBL/GenBank/DDBJ databases">
        <title>Genome sequence of Rothia aeria strain JCM11412.</title>
        <authorList>
            <person name="Nambu T."/>
        </authorList>
    </citation>
    <scope>NUCLEOTIDE SEQUENCE [LARGE SCALE GENOMIC DNA]</scope>
    <source>
        <strain evidence="1 2">JCM 11412</strain>
    </source>
</reference>
<accession>A0A2Z5R1J5</accession>